<evidence type="ECO:0000313" key="2">
    <source>
        <dbReference type="EMBL" id="KAK0142192.1"/>
    </source>
</evidence>
<feature type="region of interest" description="Disordered" evidence="1">
    <location>
        <begin position="233"/>
        <end position="265"/>
    </location>
</feature>
<name>A0AA47P039_MERPO</name>
<dbReference type="Proteomes" id="UP001174136">
    <property type="component" value="Unassembled WGS sequence"/>
</dbReference>
<keyword evidence="3" id="KW-1185">Reference proteome</keyword>
<evidence type="ECO:0000313" key="3">
    <source>
        <dbReference type="Proteomes" id="UP001174136"/>
    </source>
</evidence>
<comment type="caution">
    <text evidence="2">The sequence shown here is derived from an EMBL/GenBank/DDBJ whole genome shotgun (WGS) entry which is preliminary data.</text>
</comment>
<protein>
    <submittedName>
        <fullName evidence="2">Uncharacterized protein</fullName>
    </submittedName>
</protein>
<proteinExistence type="predicted"/>
<sequence length="380" mass="42998">MKNRCKVLTEHDTFPGYFKRRPNRAAIALSRSPKVAKVWKPFNFSVFLLHKNSDMTPTAEQDLQHMQAGLGKRCLSMGIDMTHPEVSNLFESAFPKMKTITGGWLLYKAVGGNGRRHLSIVPPESEGYTGNTIRTASGGGKTMLFIVPLQEEFDLAPLSCNAQEFSLMPKAECKNCSKMMPLQILALHVAQCEEFDFDSDSETEVKKCVLDTCVTASYEESISTLSTFLKIQHKDRAQHKESTQHKDPAQHKDSAQHKESAQHKDSALYVGPALHQTRPFLHGSDPKLPPQNHQTLPPRNHQTLRSLWPSHLAPGEVTNVFTYRLSPKRQSGVLPLSARSPVTAWCLTYQPRCPWVWRPSVIVYNRFIRAITLFYIIKYI</sequence>
<reference evidence="2" key="1">
    <citation type="journal article" date="2023" name="Front. Mar. Sci.">
        <title>A new Merluccius polli reference genome to investigate the effects of global change in West African waters.</title>
        <authorList>
            <person name="Mateo J.L."/>
            <person name="Blanco-Fernandez C."/>
            <person name="Garcia-Vazquez E."/>
            <person name="Machado-Schiaffino G."/>
        </authorList>
    </citation>
    <scope>NUCLEOTIDE SEQUENCE</scope>
    <source>
        <strain evidence="2">C29</strain>
        <tissue evidence="2">Fin</tissue>
    </source>
</reference>
<feature type="region of interest" description="Disordered" evidence="1">
    <location>
        <begin position="280"/>
        <end position="301"/>
    </location>
</feature>
<accession>A0AA47P039</accession>
<organism evidence="2 3">
    <name type="scientific">Merluccius polli</name>
    <name type="common">Benguela hake</name>
    <name type="synonym">Merluccius cadenati</name>
    <dbReference type="NCBI Taxonomy" id="89951"/>
    <lineage>
        <taxon>Eukaryota</taxon>
        <taxon>Metazoa</taxon>
        <taxon>Chordata</taxon>
        <taxon>Craniata</taxon>
        <taxon>Vertebrata</taxon>
        <taxon>Euteleostomi</taxon>
        <taxon>Actinopterygii</taxon>
        <taxon>Neopterygii</taxon>
        <taxon>Teleostei</taxon>
        <taxon>Neoteleostei</taxon>
        <taxon>Acanthomorphata</taxon>
        <taxon>Zeiogadaria</taxon>
        <taxon>Gadariae</taxon>
        <taxon>Gadiformes</taxon>
        <taxon>Gadoidei</taxon>
        <taxon>Merlucciidae</taxon>
        <taxon>Merluccius</taxon>
    </lineage>
</organism>
<feature type="compositionally biased region" description="Polar residues" evidence="1">
    <location>
        <begin position="291"/>
        <end position="301"/>
    </location>
</feature>
<dbReference type="AlphaFoldDB" id="A0AA47P039"/>
<evidence type="ECO:0000256" key="1">
    <source>
        <dbReference type="SAM" id="MobiDB-lite"/>
    </source>
</evidence>
<gene>
    <name evidence="2" type="ORF">N1851_020129</name>
</gene>
<dbReference type="EMBL" id="JAOPHQ010003704">
    <property type="protein sequence ID" value="KAK0142192.1"/>
    <property type="molecule type" value="Genomic_DNA"/>
</dbReference>